<dbReference type="EMBL" id="PDUD01000024">
    <property type="protein sequence ID" value="PHN04685.1"/>
    <property type="molecule type" value="Genomic_DNA"/>
</dbReference>
<accession>A0A2D0N871</accession>
<keyword evidence="2" id="KW-1185">Reference proteome</keyword>
<dbReference type="OrthoDB" id="9788332at2"/>
<organism evidence="1 2">
    <name type="scientific">Flavilitoribacter nigricans (strain ATCC 23147 / DSM 23189 / NBRC 102662 / NCIMB 1420 / SS-2)</name>
    <name type="common">Lewinella nigricans</name>
    <dbReference type="NCBI Taxonomy" id="1122177"/>
    <lineage>
        <taxon>Bacteria</taxon>
        <taxon>Pseudomonadati</taxon>
        <taxon>Bacteroidota</taxon>
        <taxon>Saprospiria</taxon>
        <taxon>Saprospirales</taxon>
        <taxon>Lewinellaceae</taxon>
        <taxon>Flavilitoribacter</taxon>
    </lineage>
</organism>
<dbReference type="RefSeq" id="WP_099151744.1">
    <property type="nucleotide sequence ID" value="NZ_PDUD01000024.1"/>
</dbReference>
<dbReference type="InterPro" id="IPR018673">
    <property type="entry name" value="DUF2141"/>
</dbReference>
<name>A0A2D0N871_FLAN2</name>
<dbReference type="Pfam" id="PF09912">
    <property type="entry name" value="DUF2141"/>
    <property type="match status" value="1"/>
</dbReference>
<sequence length="154" mass="17167">MALHITTLLAGVFFGMIFSQRTVQSEPDTSSIALAIENLQSDRGNVHVAVYDREESFAKSLKPFQLKIQKVSAGGRLHIQLDSLPHGRYALAVYHDENGNGDLDKNMLGIPKEPYGFSNNPRAKWSAPTYEETSFVLGAMRTSLAVSLKKWKER</sequence>
<reference evidence="1 2" key="1">
    <citation type="submission" date="2017-10" db="EMBL/GenBank/DDBJ databases">
        <title>The draft genome sequence of Lewinella nigricans NBRC 102662.</title>
        <authorList>
            <person name="Wang K."/>
        </authorList>
    </citation>
    <scope>NUCLEOTIDE SEQUENCE [LARGE SCALE GENOMIC DNA]</scope>
    <source>
        <strain evidence="1 2">NBRC 102662</strain>
    </source>
</reference>
<evidence type="ECO:0000313" key="1">
    <source>
        <dbReference type="EMBL" id="PHN04685.1"/>
    </source>
</evidence>
<evidence type="ECO:0000313" key="2">
    <source>
        <dbReference type="Proteomes" id="UP000223913"/>
    </source>
</evidence>
<gene>
    <name evidence="1" type="ORF">CRP01_19400</name>
</gene>
<evidence type="ECO:0008006" key="3">
    <source>
        <dbReference type="Google" id="ProtNLM"/>
    </source>
</evidence>
<proteinExistence type="predicted"/>
<comment type="caution">
    <text evidence="1">The sequence shown here is derived from an EMBL/GenBank/DDBJ whole genome shotgun (WGS) entry which is preliminary data.</text>
</comment>
<dbReference type="AlphaFoldDB" id="A0A2D0N871"/>
<protein>
    <recommendedName>
        <fullName evidence="3">DUF2141 domain-containing protein</fullName>
    </recommendedName>
</protein>
<dbReference type="Proteomes" id="UP000223913">
    <property type="component" value="Unassembled WGS sequence"/>
</dbReference>